<dbReference type="RefSeq" id="WP_344056081.1">
    <property type="nucleotide sequence ID" value="NZ_BAAAPK010000003.1"/>
</dbReference>
<evidence type="ECO:0000313" key="4">
    <source>
        <dbReference type="Proteomes" id="UP001500596"/>
    </source>
</evidence>
<dbReference type="PANTHER" id="PTHR48081">
    <property type="entry name" value="AB HYDROLASE SUPERFAMILY PROTEIN C4A8.06C"/>
    <property type="match status" value="1"/>
</dbReference>
<dbReference type="Gene3D" id="3.40.50.1820">
    <property type="entry name" value="alpha/beta hydrolase"/>
    <property type="match status" value="1"/>
</dbReference>
<sequence>MTISPSQLTAPAMQNGFVPPFYPPTVRAPRPRGADTFAGITYAAPIGYRNLQLDLHVPHGAAADAPVPVVVWIHGGAWMFGGRALLPPNWPIGSVDQLLIDAGIAVATIDYRHAREAAFPAQLHDAKAAIRYLRAYADDLGLDRERVAVWGESAGGHLAALCATIAGDPDLEGTIGVPTGDSSVAAAVCFYPVTDVATMPSQDNLPEPVKRIMLEQFGEILAPPIDVLLDGSPYDREEGHRVVSPTHHVTPTSPPFLFIHGEADRAVPPQQSTVLADLLIDAGVPVEVVMVPGAGHVFDDVDPMPQLERAVAFLSERLLPA</sequence>
<dbReference type="InterPro" id="IPR029058">
    <property type="entry name" value="AB_hydrolase_fold"/>
</dbReference>
<proteinExistence type="predicted"/>
<accession>A0ABN2HF08</accession>
<keyword evidence="4" id="KW-1185">Reference proteome</keyword>
<keyword evidence="1 3" id="KW-0378">Hydrolase</keyword>
<dbReference type="Proteomes" id="UP001500596">
    <property type="component" value="Unassembled WGS sequence"/>
</dbReference>
<comment type="caution">
    <text evidence="3">The sequence shown here is derived from an EMBL/GenBank/DDBJ whole genome shotgun (WGS) entry which is preliminary data.</text>
</comment>
<dbReference type="InterPro" id="IPR050300">
    <property type="entry name" value="GDXG_lipolytic_enzyme"/>
</dbReference>
<evidence type="ECO:0000259" key="2">
    <source>
        <dbReference type="Pfam" id="PF20434"/>
    </source>
</evidence>
<evidence type="ECO:0000313" key="3">
    <source>
        <dbReference type="EMBL" id="GAA1686491.1"/>
    </source>
</evidence>
<organism evidence="3 4">
    <name type="scientific">Microbacterium lacus</name>
    <dbReference type="NCBI Taxonomy" id="415217"/>
    <lineage>
        <taxon>Bacteria</taxon>
        <taxon>Bacillati</taxon>
        <taxon>Actinomycetota</taxon>
        <taxon>Actinomycetes</taxon>
        <taxon>Micrococcales</taxon>
        <taxon>Microbacteriaceae</taxon>
        <taxon>Microbacterium</taxon>
    </lineage>
</organism>
<dbReference type="PANTHER" id="PTHR48081:SF13">
    <property type="entry name" value="ALPHA_BETA HYDROLASE"/>
    <property type="match status" value="1"/>
</dbReference>
<dbReference type="EMBL" id="BAAAPK010000003">
    <property type="protein sequence ID" value="GAA1686491.1"/>
    <property type="molecule type" value="Genomic_DNA"/>
</dbReference>
<dbReference type="Pfam" id="PF20434">
    <property type="entry name" value="BD-FAE"/>
    <property type="match status" value="1"/>
</dbReference>
<dbReference type="GO" id="GO:0016787">
    <property type="term" value="F:hydrolase activity"/>
    <property type="evidence" value="ECO:0007669"/>
    <property type="project" value="UniProtKB-KW"/>
</dbReference>
<dbReference type="InterPro" id="IPR049492">
    <property type="entry name" value="BD-FAE-like_dom"/>
</dbReference>
<evidence type="ECO:0000256" key="1">
    <source>
        <dbReference type="ARBA" id="ARBA00022801"/>
    </source>
</evidence>
<reference evidence="3 4" key="1">
    <citation type="journal article" date="2019" name="Int. J. Syst. Evol. Microbiol.">
        <title>The Global Catalogue of Microorganisms (GCM) 10K type strain sequencing project: providing services to taxonomists for standard genome sequencing and annotation.</title>
        <authorList>
            <consortium name="The Broad Institute Genomics Platform"/>
            <consortium name="The Broad Institute Genome Sequencing Center for Infectious Disease"/>
            <person name="Wu L."/>
            <person name="Ma J."/>
        </authorList>
    </citation>
    <scope>NUCLEOTIDE SEQUENCE [LARGE SCALE GENOMIC DNA]</scope>
    <source>
        <strain evidence="3 4">JCM 15575</strain>
    </source>
</reference>
<feature type="domain" description="BD-FAE-like" evidence="2">
    <location>
        <begin position="53"/>
        <end position="278"/>
    </location>
</feature>
<protein>
    <submittedName>
        <fullName evidence="3">Alpha/beta hydrolase fold domain-containing protein</fullName>
    </submittedName>
</protein>
<gene>
    <name evidence="3" type="ORF">GCM10009807_32690</name>
</gene>
<name>A0ABN2HF08_9MICO</name>
<dbReference type="SUPFAM" id="SSF53474">
    <property type="entry name" value="alpha/beta-Hydrolases"/>
    <property type="match status" value="1"/>
</dbReference>